<gene>
    <name evidence="2" type="ORF">EBB79_15340</name>
</gene>
<dbReference type="AlphaFoldDB" id="A0A3T0N550"/>
<feature type="chain" id="PRO_5019384872" description="DUF995 domain-containing protein" evidence="1">
    <location>
        <begin position="22"/>
        <end position="134"/>
    </location>
</feature>
<dbReference type="EMBL" id="CP033219">
    <property type="protein sequence ID" value="AZV79111.1"/>
    <property type="molecule type" value="Genomic_DNA"/>
</dbReference>
<evidence type="ECO:0000256" key="1">
    <source>
        <dbReference type="SAM" id="SignalP"/>
    </source>
</evidence>
<evidence type="ECO:0008006" key="4">
    <source>
        <dbReference type="Google" id="ProtNLM"/>
    </source>
</evidence>
<evidence type="ECO:0000313" key="3">
    <source>
        <dbReference type="Proteomes" id="UP000283063"/>
    </source>
</evidence>
<organism evidence="2 3">
    <name type="scientific">Parasedimentitalea marina</name>
    <dbReference type="NCBI Taxonomy" id="2483033"/>
    <lineage>
        <taxon>Bacteria</taxon>
        <taxon>Pseudomonadati</taxon>
        <taxon>Pseudomonadota</taxon>
        <taxon>Alphaproteobacteria</taxon>
        <taxon>Rhodobacterales</taxon>
        <taxon>Paracoccaceae</taxon>
        <taxon>Parasedimentitalea</taxon>
    </lineage>
</organism>
<keyword evidence="3" id="KW-1185">Reference proteome</keyword>
<feature type="signal peptide" evidence="1">
    <location>
        <begin position="1"/>
        <end position="21"/>
    </location>
</feature>
<name>A0A3T0N550_9RHOB</name>
<proteinExistence type="predicted"/>
<keyword evidence="1" id="KW-0732">Signal</keyword>
<sequence length="134" mass="15456">MRLCLMIPLVVLQLLPASLTAGEPMSGEAFDRYTLGRTLYYGLDGNTYGVERYLPNQRVLWSFLDGRCETGRWYEDADQICFIYEDRSEPQCWRFSLESQGLVAQFENNPQATELYEVEDLDEEMLCYGPDVGV</sequence>
<dbReference type="KEGG" id="sedi:EBB79_15340"/>
<protein>
    <recommendedName>
        <fullName evidence="4">DUF995 domain-containing protein</fullName>
    </recommendedName>
</protein>
<reference evidence="2 3" key="1">
    <citation type="submission" date="2018-10" db="EMBL/GenBank/DDBJ databases">
        <title>Parasedimentitalea marina sp. nov., a psychrophilic bacterium isolated from deep seawater of the New Britain Trench.</title>
        <authorList>
            <person name="Cao J."/>
        </authorList>
    </citation>
    <scope>NUCLEOTIDE SEQUENCE [LARGE SCALE GENOMIC DNA]</scope>
    <source>
        <strain evidence="2 3">W43</strain>
    </source>
</reference>
<evidence type="ECO:0000313" key="2">
    <source>
        <dbReference type="EMBL" id="AZV79111.1"/>
    </source>
</evidence>
<accession>A0A3T0N550</accession>
<dbReference type="Proteomes" id="UP000283063">
    <property type="component" value="Chromosome"/>
</dbReference>
<dbReference type="OrthoDB" id="7304934at2"/>